<keyword evidence="2" id="KW-1133">Transmembrane helix</keyword>
<proteinExistence type="predicted"/>
<keyword evidence="2" id="KW-0812">Transmembrane</keyword>
<organism evidence="3 4">
    <name type="scientific">Hohenbuehelia grisea</name>
    <dbReference type="NCBI Taxonomy" id="104357"/>
    <lineage>
        <taxon>Eukaryota</taxon>
        <taxon>Fungi</taxon>
        <taxon>Dikarya</taxon>
        <taxon>Basidiomycota</taxon>
        <taxon>Agaricomycotina</taxon>
        <taxon>Agaricomycetes</taxon>
        <taxon>Agaricomycetidae</taxon>
        <taxon>Agaricales</taxon>
        <taxon>Pleurotineae</taxon>
        <taxon>Pleurotaceae</taxon>
        <taxon>Hohenbuehelia</taxon>
    </lineage>
</organism>
<feature type="region of interest" description="Disordered" evidence="1">
    <location>
        <begin position="1"/>
        <end position="46"/>
    </location>
</feature>
<evidence type="ECO:0000313" key="4">
    <source>
        <dbReference type="Proteomes" id="UP001556367"/>
    </source>
</evidence>
<dbReference type="Proteomes" id="UP001556367">
    <property type="component" value="Unassembled WGS sequence"/>
</dbReference>
<comment type="caution">
    <text evidence="3">The sequence shown here is derived from an EMBL/GenBank/DDBJ whole genome shotgun (WGS) entry which is preliminary data.</text>
</comment>
<protein>
    <submittedName>
        <fullName evidence="3">Uncharacterized protein</fullName>
    </submittedName>
</protein>
<evidence type="ECO:0000313" key="3">
    <source>
        <dbReference type="EMBL" id="KAL0945857.1"/>
    </source>
</evidence>
<evidence type="ECO:0000256" key="1">
    <source>
        <dbReference type="SAM" id="MobiDB-lite"/>
    </source>
</evidence>
<feature type="compositionally biased region" description="Polar residues" evidence="1">
    <location>
        <begin position="1"/>
        <end position="12"/>
    </location>
</feature>
<reference evidence="4" key="1">
    <citation type="submission" date="2024-06" db="EMBL/GenBank/DDBJ databases">
        <title>Multi-omics analyses provide insights into the biosynthesis of the anticancer antibiotic pleurotin in Hohenbuehelia grisea.</title>
        <authorList>
            <person name="Weaver J.A."/>
            <person name="Alberti F."/>
        </authorList>
    </citation>
    <scope>NUCLEOTIDE SEQUENCE [LARGE SCALE GENOMIC DNA]</scope>
    <source>
        <strain evidence="4">T-177</strain>
    </source>
</reference>
<keyword evidence="4" id="KW-1185">Reference proteome</keyword>
<gene>
    <name evidence="3" type="ORF">HGRIS_012142</name>
</gene>
<feature type="transmembrane region" description="Helical" evidence="2">
    <location>
        <begin position="58"/>
        <end position="78"/>
    </location>
</feature>
<evidence type="ECO:0000256" key="2">
    <source>
        <dbReference type="SAM" id="Phobius"/>
    </source>
</evidence>
<sequence>MNAETSETQDGSASKGKARALEPTEQTPLLGHASRSPPLVEDSQPTTDRRTFWRRVGLTFLLFVAASAIALIVTTLLARSYAAQLANVSPEQVLREAVVFSGPDRIDVLNVTADGGLWVQVEGWIGVDAGKVIHVDSDPDNDGFWSDIWKSIGRWGIQRLGFVTIDLSTITVRSTYDPSVTLATINTSTVELLLTADPPPNQSWLSKLSIPILLVPTHNSSDIVEFLRESWRHEFLSVVTEIPEVRVRGGTARTSSWRARLHREELNVKTPINLKIPPLPGLPSPGRHSPFPSISQLLTLKSFNISASASNSSLAISAIASVIDPAPANMKFTTPPLPFIISLPDGKSSIPIASVETAPFSLTHPNITLNISGTVLPLPSSRTPVLSTFLDHYLSSEPNPIIITSPIFPGISVDTLFPAPYPRPRVLRNVTIHNMRIIPVGKSFLASGTVFAHIVLPKGTNIDLDVKRVLPDVLVFDGEVPDDVGIPTRGAAPPAPDLPDPLPAKAFGHIRPDDWLDAESKPVDSEDGEGAAFAVSANIVDVPIKVLPGRQKEFSNFVGKVIFGTGGAVAGILGEAAVAVEVSGLPIDGGTGSGEMELNGLPFKGSVRIHKRTFFEGRPSIRELHKFMRAVKRILQVGLELL</sequence>
<keyword evidence="2" id="KW-0472">Membrane</keyword>
<name>A0ABR3IRD4_9AGAR</name>
<dbReference type="EMBL" id="JASNQZ010000015">
    <property type="protein sequence ID" value="KAL0945857.1"/>
    <property type="molecule type" value="Genomic_DNA"/>
</dbReference>
<accession>A0ABR3IRD4</accession>